<accession>A0AAP2G3W8</accession>
<proteinExistence type="predicted"/>
<dbReference type="EMBL" id="JADQAZ010000001">
    <property type="protein sequence ID" value="MBT0957268.1"/>
    <property type="molecule type" value="Genomic_DNA"/>
</dbReference>
<protein>
    <submittedName>
        <fullName evidence="1">Type VI secretion system tube protein Hcp</fullName>
    </submittedName>
</protein>
<keyword evidence="2" id="KW-1185">Reference proteome</keyword>
<dbReference type="Pfam" id="PF05638">
    <property type="entry name" value="T6SS_HCP"/>
    <property type="match status" value="1"/>
</dbReference>
<dbReference type="InterPro" id="IPR036624">
    <property type="entry name" value="Hcp1-lik_sf"/>
</dbReference>
<evidence type="ECO:0000313" key="1">
    <source>
        <dbReference type="EMBL" id="MBT0957268.1"/>
    </source>
</evidence>
<dbReference type="Proteomes" id="UP001315686">
    <property type="component" value="Unassembled WGS sequence"/>
</dbReference>
<comment type="caution">
    <text evidence="1">The sequence shown here is derived from an EMBL/GenBank/DDBJ whole genome shotgun (WGS) entry which is preliminary data.</text>
</comment>
<dbReference type="Gene3D" id="2.30.110.20">
    <property type="entry name" value="Hcp1-like"/>
    <property type="match status" value="1"/>
</dbReference>
<organism evidence="1 2">
    <name type="scientific">Harenicola maris</name>
    <dbReference type="NCBI Taxonomy" id="2841044"/>
    <lineage>
        <taxon>Bacteria</taxon>
        <taxon>Pseudomonadati</taxon>
        <taxon>Pseudomonadota</taxon>
        <taxon>Alphaproteobacteria</taxon>
        <taxon>Rhodobacterales</taxon>
        <taxon>Paracoccaceae</taxon>
        <taxon>Harenicola</taxon>
    </lineage>
</organism>
<sequence length="164" mass="17450">MAGSTNIMMKLAGVEGESVQTGYEGWMYLSSCSIGGHQSATMHTGRGGGGGKVAMGDLMCTKLVDKCTPDLIKKLCAGQHYATVDVHFLKSTGDTPLPYYQIALKDAIVSSHNTGAAGEESQINESFSLNFRTIKVTYKIQNEDGTDGGATETEFDIAINKITI</sequence>
<dbReference type="InterPro" id="IPR053165">
    <property type="entry name" value="HSI-I_assembly_Hcp1"/>
</dbReference>
<reference evidence="1 2" key="1">
    <citation type="journal article" date="2021" name="Arch. Microbiol.">
        <title>Harenicola maris gen. nov., sp. nov. isolated from the Sea of Japan shallow sediments.</title>
        <authorList>
            <person name="Romanenko L.A."/>
            <person name="Kurilenko V.V."/>
            <person name="Chernysheva N.Y."/>
            <person name="Tekutyeva L.A."/>
            <person name="Velansky P.V."/>
            <person name="Svetashev V.I."/>
            <person name="Isaeva M.P."/>
        </authorList>
    </citation>
    <scope>NUCLEOTIDE SEQUENCE [LARGE SCALE GENOMIC DNA]</scope>
    <source>
        <strain evidence="1 2">KMM 3653</strain>
    </source>
</reference>
<dbReference type="InterPro" id="IPR008514">
    <property type="entry name" value="T6SS_Hcp"/>
</dbReference>
<evidence type="ECO:0000313" key="2">
    <source>
        <dbReference type="Proteomes" id="UP001315686"/>
    </source>
</evidence>
<name>A0AAP2G3W8_9RHOB</name>
<dbReference type="PANTHER" id="PTHR36152:SF1">
    <property type="entry name" value="UBIQUITIN-LIKE DOMAIN-CONTAINING PROTEIN"/>
    <property type="match status" value="1"/>
</dbReference>
<dbReference type="PANTHER" id="PTHR36152">
    <property type="entry name" value="CYTOPLASMIC PROTEIN-RELATED"/>
    <property type="match status" value="1"/>
</dbReference>
<dbReference type="RefSeq" id="WP_327793444.1">
    <property type="nucleotide sequence ID" value="NZ_JADQAZ010000001.1"/>
</dbReference>
<dbReference type="SUPFAM" id="SSF141452">
    <property type="entry name" value="Hcp1-like"/>
    <property type="match status" value="1"/>
</dbReference>
<gene>
    <name evidence="1" type="ORF">IV417_07720</name>
</gene>
<dbReference type="AlphaFoldDB" id="A0AAP2G3W8"/>